<proteinExistence type="predicted"/>
<organism evidence="1 2">
    <name type="scientific">Pseudoalteromonas luteoviolacea</name>
    <dbReference type="NCBI Taxonomy" id="43657"/>
    <lineage>
        <taxon>Bacteria</taxon>
        <taxon>Pseudomonadati</taxon>
        <taxon>Pseudomonadota</taxon>
        <taxon>Gammaproteobacteria</taxon>
        <taxon>Alteromonadales</taxon>
        <taxon>Pseudoalteromonadaceae</taxon>
        <taxon>Pseudoalteromonas</taxon>
    </lineage>
</organism>
<dbReference type="Proteomes" id="UP000031327">
    <property type="component" value="Unassembled WGS sequence"/>
</dbReference>
<gene>
    <name evidence="1" type="ORF">JF50_11605</name>
</gene>
<accession>A0A0C1MHZ8</accession>
<dbReference type="OrthoDB" id="1424091at2"/>
<dbReference type="RefSeq" id="WP_039609642.1">
    <property type="nucleotide sequence ID" value="NZ_JWIC01000006.1"/>
</dbReference>
<sequence>MPNPFIPESFKPPTFFDSENFHFTVLEEDVAELDFEAVMSSQNRLQGIFGPGTEWPKVNMTLEENIESLKVHKQEFESRDAFAYSVFNNSKEKCLGSVYIDPSQSLNYDCEVYLWIRDDSITLEKILYQTVLNWLEAVWPFSKIAFPGKSISWQDWTNELKVKPNRAGTNILL</sequence>
<comment type="caution">
    <text evidence="1">The sequence shown here is derived from an EMBL/GenBank/DDBJ whole genome shotgun (WGS) entry which is preliminary data.</text>
</comment>
<evidence type="ECO:0000313" key="1">
    <source>
        <dbReference type="EMBL" id="KID56574.1"/>
    </source>
</evidence>
<reference evidence="1 2" key="1">
    <citation type="submission" date="2014-12" db="EMBL/GenBank/DDBJ databases">
        <title>Draft Genome Sequence of Pseudoalteromonas luteoviolacea HI1.</title>
        <authorList>
            <person name="Asahina A.Y."/>
            <person name="Hadfield M.G."/>
        </authorList>
    </citation>
    <scope>NUCLEOTIDE SEQUENCE [LARGE SCALE GENOMIC DNA]</scope>
    <source>
        <strain evidence="1 2">HI1</strain>
    </source>
</reference>
<protein>
    <recommendedName>
        <fullName evidence="3">GNAT family N-acetyltransferase</fullName>
    </recommendedName>
</protein>
<name>A0A0C1MHZ8_9GAMM</name>
<evidence type="ECO:0008006" key="3">
    <source>
        <dbReference type="Google" id="ProtNLM"/>
    </source>
</evidence>
<dbReference type="AlphaFoldDB" id="A0A0C1MHZ8"/>
<dbReference type="EMBL" id="JWIC01000006">
    <property type="protein sequence ID" value="KID56574.1"/>
    <property type="molecule type" value="Genomic_DNA"/>
</dbReference>
<evidence type="ECO:0000313" key="2">
    <source>
        <dbReference type="Proteomes" id="UP000031327"/>
    </source>
</evidence>